<gene>
    <name evidence="3" type="ORF">CesoFtcFv8_005475</name>
</gene>
<name>A0AAN8CSM9_9TELE</name>
<dbReference type="AlphaFoldDB" id="A0AAN8CSM9"/>
<protein>
    <recommendedName>
        <fullName evidence="2">SEA domain-containing protein</fullName>
    </recommendedName>
</protein>
<keyword evidence="4" id="KW-1185">Reference proteome</keyword>
<accession>A0AAN8CSM9</accession>
<reference evidence="3 4" key="1">
    <citation type="journal article" date="2023" name="Mol. Biol. Evol.">
        <title>Genomics of Secondarily Temperate Adaptation in the Only Non-Antarctic Icefish.</title>
        <authorList>
            <person name="Rivera-Colon A.G."/>
            <person name="Rayamajhi N."/>
            <person name="Minhas B.F."/>
            <person name="Madrigal G."/>
            <person name="Bilyk K.T."/>
            <person name="Yoon V."/>
            <person name="Hune M."/>
            <person name="Gregory S."/>
            <person name="Cheng C.H.C."/>
            <person name="Catchen J.M."/>
        </authorList>
    </citation>
    <scope>NUCLEOTIDE SEQUENCE [LARGE SCALE GENOMIC DNA]</scope>
    <source>
        <strain evidence="3">JC2023a</strain>
    </source>
</reference>
<dbReference type="InterPro" id="IPR000082">
    <property type="entry name" value="SEA_dom"/>
</dbReference>
<sequence>MEAKKDASSSPACYRSTVIAFLLSFLLIGVFVGLFIGYMVQEQHSFMETVELKGLMYNQSLQDKNSAFSIVLTSVLKSKIKNVFTASSISNHYVDSGIVAYG</sequence>
<dbReference type="Pfam" id="PF01390">
    <property type="entry name" value="SEA"/>
    <property type="match status" value="1"/>
</dbReference>
<dbReference type="Proteomes" id="UP001335648">
    <property type="component" value="Unassembled WGS sequence"/>
</dbReference>
<feature type="transmembrane region" description="Helical" evidence="1">
    <location>
        <begin position="18"/>
        <end position="40"/>
    </location>
</feature>
<dbReference type="InterPro" id="IPR036364">
    <property type="entry name" value="SEA_dom_sf"/>
</dbReference>
<keyword evidence="1" id="KW-1133">Transmembrane helix</keyword>
<feature type="domain" description="SEA" evidence="2">
    <location>
        <begin position="42"/>
        <end position="102"/>
    </location>
</feature>
<organism evidence="3 4">
    <name type="scientific">Champsocephalus esox</name>
    <name type="common">pike icefish</name>
    <dbReference type="NCBI Taxonomy" id="159716"/>
    <lineage>
        <taxon>Eukaryota</taxon>
        <taxon>Metazoa</taxon>
        <taxon>Chordata</taxon>
        <taxon>Craniata</taxon>
        <taxon>Vertebrata</taxon>
        <taxon>Euteleostomi</taxon>
        <taxon>Actinopterygii</taxon>
        <taxon>Neopterygii</taxon>
        <taxon>Teleostei</taxon>
        <taxon>Neoteleostei</taxon>
        <taxon>Acanthomorphata</taxon>
        <taxon>Eupercaria</taxon>
        <taxon>Perciformes</taxon>
        <taxon>Notothenioidei</taxon>
        <taxon>Channichthyidae</taxon>
        <taxon>Champsocephalus</taxon>
    </lineage>
</organism>
<keyword evidence="1" id="KW-0472">Membrane</keyword>
<evidence type="ECO:0000313" key="3">
    <source>
        <dbReference type="EMBL" id="KAK5907653.1"/>
    </source>
</evidence>
<keyword evidence="1" id="KW-0812">Transmembrane</keyword>
<dbReference type="SUPFAM" id="SSF82671">
    <property type="entry name" value="SEA domain"/>
    <property type="match status" value="1"/>
</dbReference>
<comment type="caution">
    <text evidence="3">The sequence shown here is derived from an EMBL/GenBank/DDBJ whole genome shotgun (WGS) entry which is preliminary data.</text>
</comment>
<evidence type="ECO:0000256" key="1">
    <source>
        <dbReference type="SAM" id="Phobius"/>
    </source>
</evidence>
<evidence type="ECO:0000259" key="2">
    <source>
        <dbReference type="PROSITE" id="PS50024"/>
    </source>
</evidence>
<proteinExistence type="predicted"/>
<dbReference type="PROSITE" id="PS50024">
    <property type="entry name" value="SEA"/>
    <property type="match status" value="1"/>
</dbReference>
<evidence type="ECO:0000313" key="4">
    <source>
        <dbReference type="Proteomes" id="UP001335648"/>
    </source>
</evidence>
<dbReference type="Gene3D" id="3.30.70.960">
    <property type="entry name" value="SEA domain"/>
    <property type="match status" value="1"/>
</dbReference>
<dbReference type="EMBL" id="JAULUE010002049">
    <property type="protein sequence ID" value="KAK5907653.1"/>
    <property type="molecule type" value="Genomic_DNA"/>
</dbReference>